<dbReference type="EMBL" id="CM056798">
    <property type="protein sequence ID" value="KAJ8711638.1"/>
    <property type="molecule type" value="Genomic_DNA"/>
</dbReference>
<name>A0ACC2QCV5_9NEOP</name>
<organism evidence="1 2">
    <name type="scientific">Mythimna loreyi</name>
    <dbReference type="NCBI Taxonomy" id="667449"/>
    <lineage>
        <taxon>Eukaryota</taxon>
        <taxon>Metazoa</taxon>
        <taxon>Ecdysozoa</taxon>
        <taxon>Arthropoda</taxon>
        <taxon>Hexapoda</taxon>
        <taxon>Insecta</taxon>
        <taxon>Pterygota</taxon>
        <taxon>Neoptera</taxon>
        <taxon>Endopterygota</taxon>
        <taxon>Lepidoptera</taxon>
        <taxon>Glossata</taxon>
        <taxon>Ditrysia</taxon>
        <taxon>Noctuoidea</taxon>
        <taxon>Noctuidae</taxon>
        <taxon>Noctuinae</taxon>
        <taxon>Hadenini</taxon>
        <taxon>Mythimna</taxon>
    </lineage>
</organism>
<proteinExistence type="predicted"/>
<comment type="caution">
    <text evidence="1">The sequence shown here is derived from an EMBL/GenBank/DDBJ whole genome shotgun (WGS) entry which is preliminary data.</text>
</comment>
<reference evidence="1" key="1">
    <citation type="submission" date="2023-03" db="EMBL/GenBank/DDBJ databases">
        <title>Chromosome-level genomes of two armyworms, Mythimna separata and Mythimna loreyi, provide insights into the biosynthesis and reception of sex pheromones.</title>
        <authorList>
            <person name="Zhao H."/>
        </authorList>
    </citation>
    <scope>NUCLEOTIDE SEQUENCE</scope>
    <source>
        <strain evidence="1">BeijingLab</strain>
    </source>
</reference>
<sequence>MTIIAELKSLMRLTTIWQRRIFEFLATLLEREVITCKSCCLQENYTAKDRGALVRPNPYYTEDHSLRRHPHRRRQSNIAKYSHQLSSQNGERKHREETGMS</sequence>
<accession>A0ACC2QCV5</accession>
<gene>
    <name evidence="1" type="ORF">PYW08_008592</name>
</gene>
<dbReference type="Proteomes" id="UP001231649">
    <property type="component" value="Chromosome 22"/>
</dbReference>
<evidence type="ECO:0000313" key="1">
    <source>
        <dbReference type="EMBL" id="KAJ8711638.1"/>
    </source>
</evidence>
<keyword evidence="2" id="KW-1185">Reference proteome</keyword>
<protein>
    <submittedName>
        <fullName evidence="1">Uncharacterized protein</fullName>
    </submittedName>
</protein>
<evidence type="ECO:0000313" key="2">
    <source>
        <dbReference type="Proteomes" id="UP001231649"/>
    </source>
</evidence>